<dbReference type="Pfam" id="PF01832">
    <property type="entry name" value="Glucosaminidase"/>
    <property type="match status" value="1"/>
</dbReference>
<evidence type="ECO:0000313" key="8">
    <source>
        <dbReference type="EMBL" id="MFC6386404.1"/>
    </source>
</evidence>
<keyword evidence="4" id="KW-0378">Hydrolase</keyword>
<dbReference type="SUPFAM" id="SSF82057">
    <property type="entry name" value="Prokaryotic SH3-related domain"/>
    <property type="match status" value="6"/>
</dbReference>
<organism evidence="8 9">
    <name type="scientific">Sporolactobacillus kofuensis</name>
    <dbReference type="NCBI Taxonomy" id="269672"/>
    <lineage>
        <taxon>Bacteria</taxon>
        <taxon>Bacillati</taxon>
        <taxon>Bacillota</taxon>
        <taxon>Bacilli</taxon>
        <taxon>Bacillales</taxon>
        <taxon>Sporolactobacillaceae</taxon>
        <taxon>Sporolactobacillus</taxon>
    </lineage>
</organism>
<gene>
    <name evidence="8" type="ORF">ACFP7A_07310</name>
</gene>
<dbReference type="NCBIfam" id="NF033202">
    <property type="entry name" value="GW_glycos_SH3"/>
    <property type="match status" value="6"/>
</dbReference>
<dbReference type="EMBL" id="JBHSTQ010000006">
    <property type="protein sequence ID" value="MFC6386404.1"/>
    <property type="molecule type" value="Genomic_DNA"/>
</dbReference>
<dbReference type="InterPro" id="IPR051056">
    <property type="entry name" value="Glycosyl_Hydrolase_73"/>
</dbReference>
<evidence type="ECO:0000259" key="7">
    <source>
        <dbReference type="PROSITE" id="PS51780"/>
    </source>
</evidence>
<dbReference type="Gene3D" id="2.30.30.170">
    <property type="match status" value="6"/>
</dbReference>
<dbReference type="InterPro" id="IPR038200">
    <property type="entry name" value="GW_dom_sf"/>
</dbReference>
<keyword evidence="2" id="KW-0964">Secreted</keyword>
<sequence>MDMLSIKKFKKKLFFSALFVFSLLFLSVVQNAQAATVTESGVIQANQNDGIWGEPYHGSDTPYITSASKFDGKRVMIIQESQTSYGTYDQFSINGQTIGWLDKKVFGSINQVLYNKTVDYTGQIVAKDNDGVWSDPYLGDGSSYLTSGKQFSGQEVKIVREAQTEYGIYYQFEANGKIIGWLDKNAFGSISQVVYNKTVDYTGQITAKSNDGIWNNPYLGSLTSYVAQGTQYNGRQVKIIREAQTTYGTYYQFTVNNQVIGWLDKSAFGPISQIIYNNAVNYGGQITAGNNDGIWDQPYLGGGTSYVASGSQYNGRQVKIIREAQTTYGTYYQFSIDGQTVGWLDEKAFRSISDVSYNNEVNYSGKITAGSNDGIWSEPYLGGGTSYVAPASQYNGWQVKVAREAQTTYGTYYQFSIGGKVIGWLDKRALILGDNTYNDQPVYYTGRIIAGDTDGIWTEPYNTPGTKYVASGRSFYGKVVQIIHETQTDHGTYYLFQIDGQTIGWLDKNAFDSVQSMTFTGIDLKIASNITATDIQNYFNARHPDSLLKNYAQDFIDAQNQYGVNAQYLVAHAIWETGWGNSNLATYKHNIYGFGAYDGSPFASAYYFPTIQDCINYVASYIRNNYLNSDGKYYSATYGATLQGMNEHYATDTNWSAGIASVMNSMEALDPVYYTNTPELSSVLKDTNQYGTDIPVGQPTP</sequence>
<evidence type="ECO:0000256" key="5">
    <source>
        <dbReference type="ARBA" id="ARBA00023316"/>
    </source>
</evidence>
<reference evidence="9" key="1">
    <citation type="journal article" date="2019" name="Int. J. Syst. Evol. Microbiol.">
        <title>The Global Catalogue of Microorganisms (GCM) 10K type strain sequencing project: providing services to taxonomists for standard genome sequencing and annotation.</title>
        <authorList>
            <consortium name="The Broad Institute Genomics Platform"/>
            <consortium name="The Broad Institute Genome Sequencing Center for Infectious Disease"/>
            <person name="Wu L."/>
            <person name="Ma J."/>
        </authorList>
    </citation>
    <scope>NUCLEOTIDE SEQUENCE [LARGE SCALE GENOMIC DNA]</scope>
    <source>
        <strain evidence="9">CCUG 42001</strain>
    </source>
</reference>
<dbReference type="Proteomes" id="UP001596267">
    <property type="component" value="Unassembled WGS sequence"/>
</dbReference>
<feature type="signal peptide" evidence="6">
    <location>
        <begin position="1"/>
        <end position="34"/>
    </location>
</feature>
<feature type="domain" description="GW" evidence="7">
    <location>
        <begin position="33"/>
        <end position="111"/>
    </location>
</feature>
<feature type="domain" description="GW" evidence="7">
    <location>
        <begin position="276"/>
        <end position="354"/>
    </location>
</feature>
<dbReference type="PANTHER" id="PTHR33308">
    <property type="entry name" value="PEPTIDOGLYCAN HYDROLASE FLGJ"/>
    <property type="match status" value="1"/>
</dbReference>
<evidence type="ECO:0000256" key="4">
    <source>
        <dbReference type="ARBA" id="ARBA00022801"/>
    </source>
</evidence>
<accession>A0ABW1WGT4</accession>
<evidence type="ECO:0000256" key="2">
    <source>
        <dbReference type="ARBA" id="ARBA00022525"/>
    </source>
</evidence>
<dbReference type="SMART" id="SM00047">
    <property type="entry name" value="LYZ2"/>
    <property type="match status" value="1"/>
</dbReference>
<dbReference type="InterPro" id="IPR025987">
    <property type="entry name" value="GW_dom"/>
</dbReference>
<evidence type="ECO:0000256" key="1">
    <source>
        <dbReference type="ARBA" id="ARBA00004613"/>
    </source>
</evidence>
<keyword evidence="9" id="KW-1185">Reference proteome</keyword>
<keyword evidence="3 6" id="KW-0732">Signal</keyword>
<evidence type="ECO:0000256" key="3">
    <source>
        <dbReference type="ARBA" id="ARBA00022729"/>
    </source>
</evidence>
<dbReference type="PROSITE" id="PS51780">
    <property type="entry name" value="GW"/>
    <property type="match status" value="6"/>
</dbReference>
<dbReference type="RefSeq" id="WP_253077416.1">
    <property type="nucleotide sequence ID" value="NZ_JAMXWN010000022.1"/>
</dbReference>
<evidence type="ECO:0000313" key="9">
    <source>
        <dbReference type="Proteomes" id="UP001596267"/>
    </source>
</evidence>
<keyword evidence="5" id="KW-0961">Cell wall biogenesis/degradation</keyword>
<feature type="domain" description="GW" evidence="7">
    <location>
        <begin position="114"/>
        <end position="192"/>
    </location>
</feature>
<dbReference type="Gene3D" id="1.10.530.10">
    <property type="match status" value="1"/>
</dbReference>
<feature type="domain" description="GW" evidence="7">
    <location>
        <begin position="195"/>
        <end position="273"/>
    </location>
</feature>
<feature type="chain" id="PRO_5045338901" evidence="6">
    <location>
        <begin position="35"/>
        <end position="701"/>
    </location>
</feature>
<dbReference type="PANTHER" id="PTHR33308:SF9">
    <property type="entry name" value="PEPTIDOGLYCAN HYDROLASE FLGJ"/>
    <property type="match status" value="1"/>
</dbReference>
<evidence type="ECO:0000256" key="6">
    <source>
        <dbReference type="SAM" id="SignalP"/>
    </source>
</evidence>
<proteinExistence type="predicted"/>
<feature type="domain" description="GW" evidence="7">
    <location>
        <begin position="438"/>
        <end position="516"/>
    </location>
</feature>
<protein>
    <submittedName>
        <fullName evidence="8">GW domain-containing glycosaminoglycan-binding protein</fullName>
    </submittedName>
</protein>
<dbReference type="Pfam" id="PF13457">
    <property type="entry name" value="GW"/>
    <property type="match status" value="6"/>
</dbReference>
<comment type="subcellular location">
    <subcellularLocation>
        <location evidence="1">Secreted</location>
    </subcellularLocation>
</comment>
<feature type="domain" description="GW" evidence="7">
    <location>
        <begin position="357"/>
        <end position="435"/>
    </location>
</feature>
<dbReference type="InterPro" id="IPR002901">
    <property type="entry name" value="MGlyc_endo_b_GlcNAc-like_dom"/>
</dbReference>
<comment type="caution">
    <text evidence="8">The sequence shown here is derived from an EMBL/GenBank/DDBJ whole genome shotgun (WGS) entry which is preliminary data.</text>
</comment>
<name>A0ABW1WGT4_9BACL</name>